<organism evidence="1">
    <name type="scientific">Medicago truncatula</name>
    <name type="common">Barrel medic</name>
    <name type="synonym">Medicago tribuloides</name>
    <dbReference type="NCBI Taxonomy" id="3880"/>
    <lineage>
        <taxon>Eukaryota</taxon>
        <taxon>Viridiplantae</taxon>
        <taxon>Streptophyta</taxon>
        <taxon>Embryophyta</taxon>
        <taxon>Tracheophyta</taxon>
        <taxon>Spermatophyta</taxon>
        <taxon>Magnoliopsida</taxon>
        <taxon>eudicotyledons</taxon>
        <taxon>Gunneridae</taxon>
        <taxon>Pentapetalae</taxon>
        <taxon>rosids</taxon>
        <taxon>fabids</taxon>
        <taxon>Fabales</taxon>
        <taxon>Fabaceae</taxon>
        <taxon>Papilionoideae</taxon>
        <taxon>50 kb inversion clade</taxon>
        <taxon>NPAAA clade</taxon>
        <taxon>Hologalegina</taxon>
        <taxon>IRL clade</taxon>
        <taxon>Trifolieae</taxon>
        <taxon>Medicago</taxon>
    </lineage>
</organism>
<dbReference type="AlphaFoldDB" id="I3SCD6"/>
<accession>I3SCD6</accession>
<protein>
    <submittedName>
        <fullName evidence="1">Uncharacterized protein</fullName>
    </submittedName>
</protein>
<name>I3SCD6_MEDTR</name>
<proteinExistence type="evidence at transcript level"/>
<evidence type="ECO:0000313" key="1">
    <source>
        <dbReference type="EMBL" id="AFK37928.1"/>
    </source>
</evidence>
<sequence length="26" mass="2720">MLCMAVPKGISVKGRAFPIFIGTSVP</sequence>
<dbReference type="EMBL" id="BT138133">
    <property type="protein sequence ID" value="AFK37928.1"/>
    <property type="molecule type" value="mRNA"/>
</dbReference>
<reference evidence="1" key="1">
    <citation type="submission" date="2012-05" db="EMBL/GenBank/DDBJ databases">
        <authorList>
            <person name="Krishnakumar V."/>
            <person name="Cheung F."/>
            <person name="Xiao Y."/>
            <person name="Chan A."/>
            <person name="Moskal W.A."/>
            <person name="Town C.D."/>
        </authorList>
    </citation>
    <scope>NUCLEOTIDE SEQUENCE</scope>
</reference>